<dbReference type="InterPro" id="IPR011392">
    <property type="entry name" value="Tellurite-R_TerY"/>
</dbReference>
<organism evidence="3 4">
    <name type="scientific">Lautropia mirabilis ATCC 51599</name>
    <dbReference type="NCBI Taxonomy" id="887898"/>
    <lineage>
        <taxon>Bacteria</taxon>
        <taxon>Pseudomonadati</taxon>
        <taxon>Pseudomonadota</taxon>
        <taxon>Betaproteobacteria</taxon>
        <taxon>Burkholderiales</taxon>
        <taxon>Burkholderiaceae</taxon>
        <taxon>Lautropia</taxon>
    </lineage>
</organism>
<dbReference type="InterPro" id="IPR002035">
    <property type="entry name" value="VWF_A"/>
</dbReference>
<dbReference type="SUPFAM" id="SSF53300">
    <property type="entry name" value="vWA-like"/>
    <property type="match status" value="1"/>
</dbReference>
<proteinExistence type="predicted"/>
<dbReference type="InterPro" id="IPR036465">
    <property type="entry name" value="vWFA_dom_sf"/>
</dbReference>
<reference evidence="3 4" key="1">
    <citation type="submission" date="2010-12" db="EMBL/GenBank/DDBJ databases">
        <authorList>
            <person name="Muzny D."/>
            <person name="Qin X."/>
            <person name="Deng J."/>
            <person name="Jiang H."/>
            <person name="Liu Y."/>
            <person name="Qu J."/>
            <person name="Song X.-Z."/>
            <person name="Zhang L."/>
            <person name="Thornton R."/>
            <person name="Coyle M."/>
            <person name="Francisco L."/>
            <person name="Jackson L."/>
            <person name="Javaid M."/>
            <person name="Korchina V."/>
            <person name="Kovar C."/>
            <person name="Mata R."/>
            <person name="Mathew T."/>
            <person name="Ngo R."/>
            <person name="Nguyen L."/>
            <person name="Nguyen N."/>
            <person name="Okwuonu G."/>
            <person name="Ongeri F."/>
            <person name="Pham C."/>
            <person name="Simmons D."/>
            <person name="Wilczek-Boney K."/>
            <person name="Hale W."/>
            <person name="Jakkamsetti A."/>
            <person name="Pham P."/>
            <person name="Ruth R."/>
            <person name="San Lucas F."/>
            <person name="Warren J."/>
            <person name="Zhang J."/>
            <person name="Zhao Z."/>
            <person name="Zhou C."/>
            <person name="Zhu D."/>
            <person name="Lee S."/>
            <person name="Bess C."/>
            <person name="Blankenburg K."/>
            <person name="Forbes L."/>
            <person name="Fu Q."/>
            <person name="Gubbala S."/>
            <person name="Hirani K."/>
            <person name="Jayaseelan J.C."/>
            <person name="Lara F."/>
            <person name="Munidasa M."/>
            <person name="Palculict T."/>
            <person name="Patil S."/>
            <person name="Pu L.-L."/>
            <person name="Saada N."/>
            <person name="Tang L."/>
            <person name="Weissenberger G."/>
            <person name="Zhu Y."/>
            <person name="Hemphill L."/>
            <person name="Shang Y."/>
            <person name="Youmans B."/>
            <person name="Ayvaz T."/>
            <person name="Ross M."/>
            <person name="Santibanez J."/>
            <person name="Aqrawi P."/>
            <person name="Gross S."/>
            <person name="Joshi V."/>
            <person name="Fowler G."/>
            <person name="Nazareth L."/>
            <person name="Reid J."/>
            <person name="Worley K."/>
            <person name="Petrosino J."/>
            <person name="Highlander S."/>
            <person name="Gibbs R."/>
        </authorList>
    </citation>
    <scope>NUCLEOTIDE SEQUENCE [LARGE SCALE GENOMIC DNA]</scope>
    <source>
        <strain evidence="3 4">ATCC 51599</strain>
    </source>
</reference>
<dbReference type="AlphaFoldDB" id="E7S0G7"/>
<dbReference type="Pfam" id="PF00092">
    <property type="entry name" value="VWA"/>
    <property type="match status" value="1"/>
</dbReference>
<dbReference type="PIRSF" id="PIRSF020634">
    <property type="entry name" value="TerY_vWA"/>
    <property type="match status" value="1"/>
</dbReference>
<dbReference type="SMART" id="SM00327">
    <property type="entry name" value="VWA"/>
    <property type="match status" value="1"/>
</dbReference>
<keyword evidence="4" id="KW-1185">Reference proteome</keyword>
<dbReference type="HOGENOM" id="CLU_082324_2_0_4"/>
<dbReference type="PROSITE" id="PS50234">
    <property type="entry name" value="VWFA"/>
    <property type="match status" value="1"/>
</dbReference>
<feature type="domain" description="VWFA" evidence="2">
    <location>
        <begin position="22"/>
        <end position="200"/>
    </location>
</feature>
<name>E7S0G7_9BURK</name>
<evidence type="ECO:0000313" key="3">
    <source>
        <dbReference type="EMBL" id="EFV94316.1"/>
    </source>
</evidence>
<dbReference type="eggNOG" id="COG4245">
    <property type="taxonomic scope" value="Bacteria"/>
</dbReference>
<gene>
    <name evidence="3" type="ORF">HMPREF0551_2431</name>
</gene>
<protein>
    <submittedName>
        <fullName evidence="3">von Willebrand factor type A domain protein</fullName>
    </submittedName>
</protein>
<sequence>MHADANPFAAAEFADNPEPRCPCLLLLDVSGSMAGGKIEELNAGLQAFEEELKSDSLSAKRVEVAIVTFGPVLVAQDFTSASQFQAPQLQAQGLTPMGQAIEEGIELLRQRKALYRQSGITYYRPWIFLITDGAPTDSWRQAAQAIASGEARKEFAFYAVGVDDADMDQLRQLAVRDPLKLKGLAFRELFAWLSSSLSSVSRSNPGDAVPLENPTGPKGWGSIA</sequence>
<dbReference type="Proteomes" id="UP000011021">
    <property type="component" value="Unassembled WGS sequence"/>
</dbReference>
<feature type="region of interest" description="Disordered" evidence="1">
    <location>
        <begin position="199"/>
        <end position="224"/>
    </location>
</feature>
<dbReference type="EMBL" id="AEQP01000022">
    <property type="protein sequence ID" value="EFV94316.1"/>
    <property type="molecule type" value="Genomic_DNA"/>
</dbReference>
<accession>E7S0G7</accession>
<dbReference type="RefSeq" id="WP_005674879.1">
    <property type="nucleotide sequence ID" value="NZ_CP146288.1"/>
</dbReference>
<dbReference type="Gene3D" id="3.40.50.410">
    <property type="entry name" value="von Willebrand factor, type A domain"/>
    <property type="match status" value="1"/>
</dbReference>
<evidence type="ECO:0000256" key="1">
    <source>
        <dbReference type="SAM" id="MobiDB-lite"/>
    </source>
</evidence>
<evidence type="ECO:0000259" key="2">
    <source>
        <dbReference type="PROSITE" id="PS50234"/>
    </source>
</evidence>
<dbReference type="STRING" id="887898.HMPREF0551_2431"/>
<evidence type="ECO:0000313" key="4">
    <source>
        <dbReference type="Proteomes" id="UP000011021"/>
    </source>
</evidence>
<comment type="caution">
    <text evidence="3">The sequence shown here is derived from an EMBL/GenBank/DDBJ whole genome shotgun (WGS) entry which is preliminary data.</text>
</comment>